<sequence>MLSSESLNQVCAEILASARLNLSQQAQSDGTQLVSLEFREHRGWAFSWCVPQGVEEMTLKHFYYHEAFLADPAKFELFKIELQWRRLVGCDFEFASLGDVLLKELRASNLEELCRKLSQLKGHKVESGSLLDAVTVHNLSQNFKVTV</sequence>
<proteinExistence type="predicted"/>
<organism evidence="1 2">
    <name type="scientific">Bdellovibrio svalbardensis</name>
    <dbReference type="NCBI Taxonomy" id="2972972"/>
    <lineage>
        <taxon>Bacteria</taxon>
        <taxon>Pseudomonadati</taxon>
        <taxon>Bdellovibrionota</taxon>
        <taxon>Bdellovibrionia</taxon>
        <taxon>Bdellovibrionales</taxon>
        <taxon>Pseudobdellovibrionaceae</taxon>
        <taxon>Bdellovibrio</taxon>
    </lineage>
</organism>
<accession>A0ABT6DLV9</accession>
<protein>
    <submittedName>
        <fullName evidence="1">Uncharacterized protein</fullName>
    </submittedName>
</protein>
<reference evidence="1" key="1">
    <citation type="submission" date="2022-08" db="EMBL/GenBank/DDBJ databases">
        <title>Novel Bdellovibrio Species Isolated from Svalbard: Designation Bdellovibrio svalbardensis.</title>
        <authorList>
            <person name="Mitchell R.J."/>
            <person name="Choi S.Y."/>
        </authorList>
    </citation>
    <scope>NUCLEOTIDE SEQUENCE</scope>
    <source>
        <strain evidence="1">PAP01</strain>
    </source>
</reference>
<name>A0ABT6DLV9_9BACT</name>
<comment type="caution">
    <text evidence="1">The sequence shown here is derived from an EMBL/GenBank/DDBJ whole genome shotgun (WGS) entry which is preliminary data.</text>
</comment>
<dbReference type="EMBL" id="JANRMI010000002">
    <property type="protein sequence ID" value="MDG0816123.1"/>
    <property type="molecule type" value="Genomic_DNA"/>
</dbReference>
<keyword evidence="2" id="KW-1185">Reference proteome</keyword>
<dbReference type="RefSeq" id="WP_277577601.1">
    <property type="nucleotide sequence ID" value="NZ_JANRMI010000002.1"/>
</dbReference>
<dbReference type="Proteomes" id="UP001152321">
    <property type="component" value="Unassembled WGS sequence"/>
</dbReference>
<gene>
    <name evidence="1" type="ORF">NWE73_07095</name>
</gene>
<evidence type="ECO:0000313" key="2">
    <source>
        <dbReference type="Proteomes" id="UP001152321"/>
    </source>
</evidence>
<evidence type="ECO:0000313" key="1">
    <source>
        <dbReference type="EMBL" id="MDG0816123.1"/>
    </source>
</evidence>